<accession>A0A7J7DWF2</accession>
<dbReference type="InterPro" id="IPR038971">
    <property type="entry name" value="SMR11/SMR16"/>
</dbReference>
<sequence length="230" mass="24952">MNSGVSTDKVTECKDSADEALKKADEPTVVEAKESSIDPTSVSLEPMTPDSIRENGEVPDFGSPITVLKKPAKALCFDLETSRNQDPFASIDDSSSPRTPKDCVFDPFAPGPAHLALAPLCKKYFDKSRVNVVRRLSFDSSYKIVEDAGFISDEEMFDAVYENLLAVIVTKQAEDALSEISNIECDFDACQTPPLAPRLTGIADTCPGAPVKLPGKSRNLDLGLCRKLDF</sequence>
<dbReference type="OrthoDB" id="777328at2759"/>
<dbReference type="PANTHER" id="PTHR36310:SF1">
    <property type="entry name" value="CYCLIN-DEPENDENT PROTEIN KINASE INHIBITOR SMR11"/>
    <property type="match status" value="1"/>
</dbReference>
<evidence type="ECO:0000313" key="3">
    <source>
        <dbReference type="Proteomes" id="UP000593562"/>
    </source>
</evidence>
<feature type="compositionally biased region" description="Basic and acidic residues" evidence="1">
    <location>
        <begin position="9"/>
        <end position="36"/>
    </location>
</feature>
<evidence type="ECO:0000313" key="2">
    <source>
        <dbReference type="EMBL" id="KAF5750708.1"/>
    </source>
</evidence>
<dbReference type="PANTHER" id="PTHR36310">
    <property type="entry name" value="CYCLIN-DEPENDENT PROTEIN KINASE INHIBITOR SMR11"/>
    <property type="match status" value="1"/>
</dbReference>
<reference evidence="2 3" key="1">
    <citation type="journal article" date="2020" name="Nat. Commun.">
        <title>Genome of Tripterygium wilfordii and identification of cytochrome P450 involved in triptolide biosynthesis.</title>
        <authorList>
            <person name="Tu L."/>
            <person name="Su P."/>
            <person name="Zhang Z."/>
            <person name="Gao L."/>
            <person name="Wang J."/>
            <person name="Hu T."/>
            <person name="Zhou J."/>
            <person name="Zhang Y."/>
            <person name="Zhao Y."/>
            <person name="Liu Y."/>
            <person name="Song Y."/>
            <person name="Tong Y."/>
            <person name="Lu Y."/>
            <person name="Yang J."/>
            <person name="Xu C."/>
            <person name="Jia M."/>
            <person name="Peters R.J."/>
            <person name="Huang L."/>
            <person name="Gao W."/>
        </authorList>
    </citation>
    <scope>NUCLEOTIDE SEQUENCE [LARGE SCALE GENOMIC DNA]</scope>
    <source>
        <strain evidence="3">cv. XIE 37</strain>
        <tissue evidence="2">Leaf</tissue>
    </source>
</reference>
<proteinExistence type="predicted"/>
<gene>
    <name evidence="2" type="ORF">HS088_TW03G01047</name>
</gene>
<protein>
    <submittedName>
        <fullName evidence="2">Uncharacterized protein</fullName>
    </submittedName>
</protein>
<keyword evidence="3" id="KW-1185">Reference proteome</keyword>
<evidence type="ECO:0000256" key="1">
    <source>
        <dbReference type="SAM" id="MobiDB-lite"/>
    </source>
</evidence>
<dbReference type="Proteomes" id="UP000593562">
    <property type="component" value="Unassembled WGS sequence"/>
</dbReference>
<name>A0A7J7DWF2_TRIWF</name>
<dbReference type="AlphaFoldDB" id="A0A7J7DWF2"/>
<feature type="region of interest" description="Disordered" evidence="1">
    <location>
        <begin position="1"/>
        <end position="58"/>
    </location>
</feature>
<dbReference type="InParanoid" id="A0A7J7DWF2"/>
<comment type="caution">
    <text evidence="2">The sequence shown here is derived from an EMBL/GenBank/DDBJ whole genome shotgun (WGS) entry which is preliminary data.</text>
</comment>
<organism evidence="2 3">
    <name type="scientific">Tripterygium wilfordii</name>
    <name type="common">Thunder God vine</name>
    <dbReference type="NCBI Taxonomy" id="458696"/>
    <lineage>
        <taxon>Eukaryota</taxon>
        <taxon>Viridiplantae</taxon>
        <taxon>Streptophyta</taxon>
        <taxon>Embryophyta</taxon>
        <taxon>Tracheophyta</taxon>
        <taxon>Spermatophyta</taxon>
        <taxon>Magnoliopsida</taxon>
        <taxon>eudicotyledons</taxon>
        <taxon>Gunneridae</taxon>
        <taxon>Pentapetalae</taxon>
        <taxon>rosids</taxon>
        <taxon>fabids</taxon>
        <taxon>Celastrales</taxon>
        <taxon>Celastraceae</taxon>
        <taxon>Tripterygium</taxon>
    </lineage>
</organism>
<dbReference type="EMBL" id="JAAARO010000003">
    <property type="protein sequence ID" value="KAF5750708.1"/>
    <property type="molecule type" value="Genomic_DNA"/>
</dbReference>